<dbReference type="EMBL" id="SMAK01000004">
    <property type="protein sequence ID" value="TCT11367.1"/>
    <property type="molecule type" value="Genomic_DNA"/>
</dbReference>
<proteinExistence type="predicted"/>
<dbReference type="OrthoDB" id="9777007at2"/>
<sequence>MCVPGCHDVVMRRLSRRGFFKGIGAAAAAAATVPLATAPARAVPISFERVVDLTHPLPPDFPTFFGEPQLEIEKMATFDPDGYNMNRWHLVEHTGTHMDAPIHFSADGADASSIEIEKLVVPLAIIDVKAKAAENADYQVTPDDIAAWESAHGRLPDGCCVAMNSGWGPLVGSAKFRNADSEGKLHFPGFHAEAADMMIRDRNVVGMAVDTLSLDYGGSPDFKTHYTWLPSGRWGMECVANLDALPAVGATLVVGSPKIVGATGGPSRLIALV</sequence>
<reference evidence="1 2" key="1">
    <citation type="submission" date="2019-03" db="EMBL/GenBank/DDBJ databases">
        <title>Genomic Encyclopedia of Type Strains, Phase IV (KMG-IV): sequencing the most valuable type-strain genomes for metagenomic binning, comparative biology and taxonomic classification.</title>
        <authorList>
            <person name="Goeker M."/>
        </authorList>
    </citation>
    <scope>NUCLEOTIDE SEQUENCE [LARGE SCALE GENOMIC DNA]</scope>
    <source>
        <strain evidence="1 2">DSM 19345</strain>
    </source>
</reference>
<dbReference type="PANTHER" id="PTHR31118">
    <property type="entry name" value="CYCLASE-LIKE PROTEIN 2"/>
    <property type="match status" value="1"/>
</dbReference>
<name>A0A4R3MGC6_9HYPH</name>
<dbReference type="InterPro" id="IPR006311">
    <property type="entry name" value="TAT_signal"/>
</dbReference>
<dbReference type="AlphaFoldDB" id="A0A4R3MGC6"/>
<dbReference type="Proteomes" id="UP000295678">
    <property type="component" value="Unassembled WGS sequence"/>
</dbReference>
<dbReference type="GO" id="GO:0019441">
    <property type="term" value="P:L-tryptophan catabolic process to kynurenine"/>
    <property type="evidence" value="ECO:0007669"/>
    <property type="project" value="InterPro"/>
</dbReference>
<dbReference type="Gene3D" id="3.50.30.50">
    <property type="entry name" value="Putative cyclase"/>
    <property type="match status" value="1"/>
</dbReference>
<dbReference type="GO" id="GO:0004061">
    <property type="term" value="F:arylformamidase activity"/>
    <property type="evidence" value="ECO:0007669"/>
    <property type="project" value="InterPro"/>
</dbReference>
<comment type="caution">
    <text evidence="1">The sequence shown here is derived from an EMBL/GenBank/DDBJ whole genome shotgun (WGS) entry which is preliminary data.</text>
</comment>
<evidence type="ECO:0000313" key="1">
    <source>
        <dbReference type="EMBL" id="TCT11367.1"/>
    </source>
</evidence>
<evidence type="ECO:0000313" key="2">
    <source>
        <dbReference type="Proteomes" id="UP000295678"/>
    </source>
</evidence>
<dbReference type="Pfam" id="PF04199">
    <property type="entry name" value="Cyclase"/>
    <property type="match status" value="1"/>
</dbReference>
<dbReference type="PROSITE" id="PS51318">
    <property type="entry name" value="TAT"/>
    <property type="match status" value="1"/>
</dbReference>
<dbReference type="InterPro" id="IPR037175">
    <property type="entry name" value="KFase_sf"/>
</dbReference>
<dbReference type="RefSeq" id="WP_132806132.1">
    <property type="nucleotide sequence ID" value="NZ_SMAK01000004.1"/>
</dbReference>
<gene>
    <name evidence="1" type="ORF">EDC22_104124</name>
</gene>
<accession>A0A4R3MGC6</accession>
<organism evidence="1 2">
    <name type="scientific">Tepidamorphus gemmatus</name>
    <dbReference type="NCBI Taxonomy" id="747076"/>
    <lineage>
        <taxon>Bacteria</taxon>
        <taxon>Pseudomonadati</taxon>
        <taxon>Pseudomonadota</taxon>
        <taxon>Alphaproteobacteria</taxon>
        <taxon>Hyphomicrobiales</taxon>
        <taxon>Tepidamorphaceae</taxon>
        <taxon>Tepidamorphus</taxon>
    </lineage>
</organism>
<dbReference type="PANTHER" id="PTHR31118:SF12">
    <property type="entry name" value="CYCLASE-LIKE PROTEIN 2"/>
    <property type="match status" value="1"/>
</dbReference>
<keyword evidence="2" id="KW-1185">Reference proteome</keyword>
<dbReference type="SUPFAM" id="SSF102198">
    <property type="entry name" value="Putative cyclase"/>
    <property type="match status" value="1"/>
</dbReference>
<protein>
    <submittedName>
        <fullName evidence="1">Kynurenine formamidase</fullName>
    </submittedName>
</protein>
<dbReference type="InterPro" id="IPR007325">
    <property type="entry name" value="KFase/CYL"/>
</dbReference>